<reference evidence="3" key="3">
    <citation type="submission" date="2021-05" db="EMBL/GenBank/DDBJ databases">
        <title>Protein family content uncovers lineage relationships and bacterial pathway maintenance mechanisms in DPANN archaea.</title>
        <authorList>
            <person name="Castelle C.J."/>
            <person name="Meheust R."/>
            <person name="Jaffe A.L."/>
            <person name="Seitz K."/>
            <person name="Gong X."/>
            <person name="Baker B.J."/>
            <person name="Banfield J.F."/>
        </authorList>
    </citation>
    <scope>NUCLEOTIDE SEQUENCE</scope>
    <source>
        <strain evidence="3">RIFCSPLOWO2_01_FULL_43_13</strain>
    </source>
</reference>
<reference evidence="3" key="2">
    <citation type="submission" date="2021-03" db="EMBL/GenBank/DDBJ databases">
        <authorList>
            <person name="Jaffe A."/>
        </authorList>
    </citation>
    <scope>NUCLEOTIDE SEQUENCE</scope>
    <source>
        <strain evidence="3">RIFCSPLOWO2_01_FULL_43_13</strain>
    </source>
</reference>
<dbReference type="SUPFAM" id="SSF46785">
    <property type="entry name" value="Winged helix' DNA-binding domain"/>
    <property type="match status" value="1"/>
</dbReference>
<dbReference type="PANTHER" id="PTHR34293:SF1">
    <property type="entry name" value="HTH-TYPE TRANSCRIPTIONAL REGULATOR TRMBL2"/>
    <property type="match status" value="1"/>
</dbReference>
<dbReference type="InterPro" id="IPR002831">
    <property type="entry name" value="Tscrpt_reg_TrmB_N"/>
</dbReference>
<protein>
    <recommendedName>
        <fullName evidence="1">Transcription regulator TrmB N-terminal domain-containing protein</fullName>
    </recommendedName>
</protein>
<dbReference type="Proteomes" id="UP000680185">
    <property type="component" value="Unassembled WGS sequence"/>
</dbReference>
<reference evidence="4" key="1">
    <citation type="journal article" date="2020" name="bioRxiv">
        <title>A rank-normalized archaeal taxonomy based on genome phylogeny resolves widespread incomplete and uneven classifications.</title>
        <authorList>
            <person name="Rinke C."/>
            <person name="Chuvochina M."/>
            <person name="Mussig A.J."/>
            <person name="Chaumeil P.-A."/>
            <person name="Waite D.W."/>
            <person name="Whitman W.B."/>
            <person name="Parks D.H."/>
            <person name="Hugenholtz P."/>
        </authorList>
    </citation>
    <scope>NUCLEOTIDE SEQUENCE [LARGE SCALE GENOMIC DNA]</scope>
</reference>
<accession>A0A7J4KUJ6</accession>
<name>A0A7J4KUJ6_9ARCH</name>
<dbReference type="Gene3D" id="1.10.10.10">
    <property type="entry name" value="Winged helix-like DNA-binding domain superfamily/Winged helix DNA-binding domain"/>
    <property type="match status" value="1"/>
</dbReference>
<dbReference type="EMBL" id="JAGVWB010000003">
    <property type="protein sequence ID" value="MBS3057834.1"/>
    <property type="molecule type" value="Genomic_DNA"/>
</dbReference>
<dbReference type="EMBL" id="DUFJ01000112">
    <property type="protein sequence ID" value="HIH33602.1"/>
    <property type="molecule type" value="Genomic_DNA"/>
</dbReference>
<comment type="caution">
    <text evidence="2">The sequence shown here is derived from an EMBL/GenBank/DDBJ whole genome shotgun (WGS) entry which is preliminary data.</text>
</comment>
<feature type="domain" description="Transcription regulator TrmB N-terminal" evidence="1">
    <location>
        <begin position="8"/>
        <end position="75"/>
    </location>
</feature>
<evidence type="ECO:0000259" key="1">
    <source>
        <dbReference type="Pfam" id="PF01978"/>
    </source>
</evidence>
<dbReference type="InterPro" id="IPR036390">
    <property type="entry name" value="WH_DNA-bd_sf"/>
</dbReference>
<evidence type="ECO:0000313" key="3">
    <source>
        <dbReference type="EMBL" id="MBS3057834.1"/>
    </source>
</evidence>
<gene>
    <name evidence="2" type="ORF">HA227_05135</name>
    <name evidence="3" type="ORF">J4478_00350</name>
</gene>
<dbReference type="CDD" id="cd00090">
    <property type="entry name" value="HTH_ARSR"/>
    <property type="match status" value="1"/>
</dbReference>
<dbReference type="InterPro" id="IPR011991">
    <property type="entry name" value="ArsR-like_HTH"/>
</dbReference>
<dbReference type="InterPro" id="IPR051797">
    <property type="entry name" value="TrmB-like"/>
</dbReference>
<proteinExistence type="predicted"/>
<evidence type="ECO:0000313" key="2">
    <source>
        <dbReference type="EMBL" id="HIH33602.1"/>
    </source>
</evidence>
<dbReference type="PANTHER" id="PTHR34293">
    <property type="entry name" value="HTH-TYPE TRANSCRIPTIONAL REGULATOR TRMBL2"/>
    <property type="match status" value="1"/>
</dbReference>
<sequence>MKDLALMLSKIGLTNAEAKAYLALLDLGQSTVGPIAKKANVSYSKIHALLEKLVDKGLASYSLKERTKFFSPSNPKKIIDFLERKKQEINGLSSEALQMLPELQKKFGANPEGERIEVFEGIEGLSSIYNEGLDSLKEGEKVVVLGASFGIPSGRKKVSKFLEKINRKRISKKIHYRLIYNESLRDDAEVKEWKKLPLTEIRFLLDDTPASVNVAADRTMIIYWHQEKPKVFFIKSKPVAGSFRKYFEVIWEKAKE</sequence>
<dbReference type="AlphaFoldDB" id="A0A7J4KUJ6"/>
<dbReference type="InterPro" id="IPR036388">
    <property type="entry name" value="WH-like_DNA-bd_sf"/>
</dbReference>
<dbReference type="Pfam" id="PF01978">
    <property type="entry name" value="TrmB"/>
    <property type="match status" value="1"/>
</dbReference>
<organism evidence="2 4">
    <name type="scientific">Candidatus Iainarchaeum sp</name>
    <dbReference type="NCBI Taxonomy" id="3101447"/>
    <lineage>
        <taxon>Archaea</taxon>
        <taxon>Candidatus Iainarchaeota</taxon>
        <taxon>Candidatus Iainarchaeia</taxon>
        <taxon>Candidatus Iainarchaeales</taxon>
        <taxon>Candidatus Iainarchaeaceae</taxon>
        <taxon>Candidatus Iainarchaeum</taxon>
    </lineage>
</organism>
<evidence type="ECO:0000313" key="4">
    <source>
        <dbReference type="Proteomes" id="UP000527315"/>
    </source>
</evidence>
<dbReference type="Proteomes" id="UP000527315">
    <property type="component" value="Unassembled WGS sequence"/>
</dbReference>